<reference evidence="2" key="1">
    <citation type="submission" date="2022-09" db="EMBL/GenBank/DDBJ databases">
        <title>Fusarium specimens isolated from Avocado Roots.</title>
        <authorList>
            <person name="Stajich J."/>
            <person name="Roper C."/>
            <person name="Heimlech-Rivalta G."/>
        </authorList>
    </citation>
    <scope>NUCLEOTIDE SEQUENCE</scope>
    <source>
        <strain evidence="2">CF00095</strain>
    </source>
</reference>
<protein>
    <recommendedName>
        <fullName evidence="4">S-adenosylmethionine-dependent methyltransferase</fullName>
    </recommendedName>
</protein>
<evidence type="ECO:0000256" key="1">
    <source>
        <dbReference type="SAM" id="Phobius"/>
    </source>
</evidence>
<organism evidence="2 3">
    <name type="scientific">Fusarium equiseti</name>
    <name type="common">Fusarium scirpi</name>
    <dbReference type="NCBI Taxonomy" id="61235"/>
    <lineage>
        <taxon>Eukaryota</taxon>
        <taxon>Fungi</taxon>
        <taxon>Dikarya</taxon>
        <taxon>Ascomycota</taxon>
        <taxon>Pezizomycotina</taxon>
        <taxon>Sordariomycetes</taxon>
        <taxon>Hypocreomycetidae</taxon>
        <taxon>Hypocreales</taxon>
        <taxon>Nectriaceae</taxon>
        <taxon>Fusarium</taxon>
        <taxon>Fusarium incarnatum-equiseti species complex</taxon>
    </lineage>
</organism>
<evidence type="ECO:0000313" key="2">
    <source>
        <dbReference type="EMBL" id="KAJ4129169.1"/>
    </source>
</evidence>
<feature type="transmembrane region" description="Helical" evidence="1">
    <location>
        <begin position="269"/>
        <end position="289"/>
    </location>
</feature>
<dbReference type="Proteomes" id="UP001152024">
    <property type="component" value="Unassembled WGS sequence"/>
</dbReference>
<gene>
    <name evidence="2" type="ORF">NW768_007704</name>
</gene>
<name>A0ABQ8R887_FUSEQ</name>
<keyword evidence="1" id="KW-0472">Membrane</keyword>
<feature type="transmembrane region" description="Helical" evidence="1">
    <location>
        <begin position="204"/>
        <end position="224"/>
    </location>
</feature>
<sequence length="311" mass="34478">MSYNNFFLRIVGFGEARIGMIWFMLAILMGFIANIVVLVGCASPDTQSVHLFKVGSAELVNATANVTGISPNKLQMPELPEYWYWGFSGVCIDVQTRGLFESRHSVSCKSAFPPVFSVEEMIQFSIHAHLGDSAPESLVKKKMAPWTSALAKIQDDLVDPSRPRDLMKGAAGLCVISTILSAVIMILTVFYFTLLRGILQRWMLYALALLDALLFVGCGVMVGYAMRDGPRGIIELAGMPESNIYGPGNVAFSLGALIKFVAMEVFLCLLLLSLVIVLWLIYCCFLCCAHDREKVKVKVEYIHRYLPAQDR</sequence>
<dbReference type="EMBL" id="JAOQBH010000011">
    <property type="protein sequence ID" value="KAJ4129169.1"/>
    <property type="molecule type" value="Genomic_DNA"/>
</dbReference>
<keyword evidence="3" id="KW-1185">Reference proteome</keyword>
<evidence type="ECO:0008006" key="4">
    <source>
        <dbReference type="Google" id="ProtNLM"/>
    </source>
</evidence>
<accession>A0ABQ8R887</accession>
<comment type="caution">
    <text evidence="2">The sequence shown here is derived from an EMBL/GenBank/DDBJ whole genome shotgun (WGS) entry which is preliminary data.</text>
</comment>
<evidence type="ECO:0000313" key="3">
    <source>
        <dbReference type="Proteomes" id="UP001152024"/>
    </source>
</evidence>
<feature type="transmembrane region" description="Helical" evidence="1">
    <location>
        <begin position="170"/>
        <end position="192"/>
    </location>
</feature>
<proteinExistence type="predicted"/>
<keyword evidence="1" id="KW-0812">Transmembrane</keyword>
<feature type="transmembrane region" description="Helical" evidence="1">
    <location>
        <begin position="20"/>
        <end position="43"/>
    </location>
</feature>
<keyword evidence="1" id="KW-1133">Transmembrane helix</keyword>